<organism evidence="1 2">
    <name type="scientific">Enterococcus faecalis TX4248</name>
    <dbReference type="NCBI Taxonomy" id="749495"/>
    <lineage>
        <taxon>Bacteria</taxon>
        <taxon>Bacillati</taxon>
        <taxon>Bacillota</taxon>
        <taxon>Bacilli</taxon>
        <taxon>Lactobacillales</taxon>
        <taxon>Enterococcaceae</taxon>
        <taxon>Enterococcus</taxon>
    </lineage>
</organism>
<proteinExistence type="predicted"/>
<dbReference type="Proteomes" id="UP000004846">
    <property type="component" value="Unassembled WGS sequence"/>
</dbReference>
<dbReference type="EMBL" id="AEBR01000067">
    <property type="protein sequence ID" value="EFM82316.1"/>
    <property type="molecule type" value="Genomic_DNA"/>
</dbReference>
<evidence type="ECO:0000313" key="1">
    <source>
        <dbReference type="EMBL" id="EFM82316.1"/>
    </source>
</evidence>
<comment type="caution">
    <text evidence="1">The sequence shown here is derived from an EMBL/GenBank/DDBJ whole genome shotgun (WGS) entry which is preliminary data.</text>
</comment>
<name>A0A125W5A5_ENTFL</name>
<sequence>MNKYDVEKRLCDELNIEYINLNLRTGPSYIFTEEEYQELKSDYAKLFLQLENIDENN</sequence>
<dbReference type="RefSeq" id="WP_002402338.1">
    <property type="nucleotide sequence ID" value="NZ_GL454464.1"/>
</dbReference>
<protein>
    <submittedName>
        <fullName evidence="1">Uncharacterized protein</fullName>
    </submittedName>
</protein>
<dbReference type="AlphaFoldDB" id="A0A125W5A5"/>
<gene>
    <name evidence="1" type="ORF">HMPREF9498_02043</name>
</gene>
<reference evidence="2" key="1">
    <citation type="submission" date="2010-07" db="EMBL/GenBank/DDBJ databases">
        <authorList>
            <person name="Weinstock G."/>
            <person name="Sodergren E."/>
            <person name="Clifton S."/>
            <person name="Fulton L."/>
            <person name="Fulton B."/>
            <person name="Courtney L."/>
            <person name="Fronick C."/>
            <person name="Harrison M."/>
            <person name="Strong C."/>
            <person name="Farmer C."/>
            <person name="Delahaunty K."/>
            <person name="Markovic C."/>
            <person name="Hall O."/>
            <person name="Minx P."/>
            <person name="Tomlinson C."/>
            <person name="Mitreva M."/>
            <person name="Hou S."/>
            <person name="Chen J."/>
            <person name="Wollam A."/>
            <person name="Pepin K.H."/>
            <person name="Johnson M."/>
            <person name="Bhonagiri V."/>
            <person name="Zhang X."/>
            <person name="Suruliraj S."/>
            <person name="Warren W."/>
            <person name="Chinwalla A."/>
            <person name="Mardis E.R."/>
            <person name="Wilson R.K."/>
        </authorList>
    </citation>
    <scope>NUCLEOTIDE SEQUENCE [LARGE SCALE GENOMIC DNA]</scope>
    <source>
        <strain evidence="2">TX4248</strain>
    </source>
</reference>
<accession>A0A125W5A5</accession>
<evidence type="ECO:0000313" key="2">
    <source>
        <dbReference type="Proteomes" id="UP000004846"/>
    </source>
</evidence>
<dbReference type="HOGENOM" id="CLU_2989610_0_0_9"/>